<keyword evidence="2" id="KW-0479">Metal-binding</keyword>
<gene>
    <name evidence="8" type="ORF">BGZ99_009824</name>
</gene>
<keyword evidence="4" id="KW-0378">Hydrolase</keyword>
<evidence type="ECO:0000313" key="9">
    <source>
        <dbReference type="Proteomes" id="UP000738325"/>
    </source>
</evidence>
<accession>A0A9P6R7N0</accession>
<keyword evidence="9" id="KW-1185">Reference proteome</keyword>
<dbReference type="OrthoDB" id="407355at2759"/>
<comment type="cofactor">
    <cofactor evidence="1">
        <name>Co(2+)</name>
        <dbReference type="ChEBI" id="CHEBI:48828"/>
    </cofactor>
</comment>
<dbReference type="PANTHER" id="PTHR46471">
    <property type="entry name" value="CHITIN DEACETYLASE"/>
    <property type="match status" value="1"/>
</dbReference>
<dbReference type="GO" id="GO:0046872">
    <property type="term" value="F:metal ion binding"/>
    <property type="evidence" value="ECO:0007669"/>
    <property type="project" value="UniProtKB-KW"/>
</dbReference>
<evidence type="ECO:0000256" key="5">
    <source>
        <dbReference type="ARBA" id="ARBA00023277"/>
    </source>
</evidence>
<evidence type="ECO:0000259" key="7">
    <source>
        <dbReference type="PROSITE" id="PS51677"/>
    </source>
</evidence>
<feature type="signal peptide" evidence="6">
    <location>
        <begin position="1"/>
        <end position="21"/>
    </location>
</feature>
<dbReference type="AlphaFoldDB" id="A0A9P6R7N0"/>
<organism evidence="8 9">
    <name type="scientific">Dissophora globulifera</name>
    <dbReference type="NCBI Taxonomy" id="979702"/>
    <lineage>
        <taxon>Eukaryota</taxon>
        <taxon>Fungi</taxon>
        <taxon>Fungi incertae sedis</taxon>
        <taxon>Mucoromycota</taxon>
        <taxon>Mortierellomycotina</taxon>
        <taxon>Mortierellomycetes</taxon>
        <taxon>Mortierellales</taxon>
        <taxon>Mortierellaceae</taxon>
        <taxon>Dissophora</taxon>
    </lineage>
</organism>
<evidence type="ECO:0000256" key="4">
    <source>
        <dbReference type="ARBA" id="ARBA00022801"/>
    </source>
</evidence>
<sequence>MAPFSRLALIALACSAAFVNSAPVLAPPNVTGPPAAFANANEATTTPLHKRASAATITTHCTAPGTVAITFDDGPYEYTSKLLDILKAKNVKATFFVNGNNYAKIEDFATVVKRAYTDGHQVASHTWDHADLAKLSSSKVTSEMTMLDAALKKILGVRPVFMRPPYGSTSSTALKVLGNLGYKVITWDVDTEDWQHPTNVNASFVHYTNTLGKSGENKKPGHIFLEHDVNHDTALLLAPKAIDYALSKGFKVVTVGTCLGVAQKNWYRA</sequence>
<dbReference type="PANTHER" id="PTHR46471:SF2">
    <property type="entry name" value="CHITIN DEACETYLASE-RELATED"/>
    <property type="match status" value="1"/>
</dbReference>
<dbReference type="EMBL" id="JAAAIP010000863">
    <property type="protein sequence ID" value="KAG0311942.1"/>
    <property type="molecule type" value="Genomic_DNA"/>
</dbReference>
<keyword evidence="3 6" id="KW-0732">Signal</keyword>
<dbReference type="Proteomes" id="UP000738325">
    <property type="component" value="Unassembled WGS sequence"/>
</dbReference>
<dbReference type="GO" id="GO:0005975">
    <property type="term" value="P:carbohydrate metabolic process"/>
    <property type="evidence" value="ECO:0007669"/>
    <property type="project" value="InterPro"/>
</dbReference>
<dbReference type="PROSITE" id="PS51677">
    <property type="entry name" value="NODB"/>
    <property type="match status" value="1"/>
</dbReference>
<dbReference type="SUPFAM" id="SSF88713">
    <property type="entry name" value="Glycoside hydrolase/deacetylase"/>
    <property type="match status" value="1"/>
</dbReference>
<dbReference type="Pfam" id="PF01522">
    <property type="entry name" value="Polysacc_deac_1"/>
    <property type="match status" value="1"/>
</dbReference>
<dbReference type="InterPro" id="IPR002509">
    <property type="entry name" value="NODB_dom"/>
</dbReference>
<evidence type="ECO:0000256" key="1">
    <source>
        <dbReference type="ARBA" id="ARBA00001941"/>
    </source>
</evidence>
<evidence type="ECO:0000256" key="3">
    <source>
        <dbReference type="ARBA" id="ARBA00022729"/>
    </source>
</evidence>
<dbReference type="CDD" id="cd10951">
    <property type="entry name" value="CE4_ClCDA_like"/>
    <property type="match status" value="1"/>
</dbReference>
<evidence type="ECO:0000256" key="6">
    <source>
        <dbReference type="SAM" id="SignalP"/>
    </source>
</evidence>
<keyword evidence="5" id="KW-0119">Carbohydrate metabolism</keyword>
<proteinExistence type="predicted"/>
<protein>
    <recommendedName>
        <fullName evidence="7">NodB homology domain-containing protein</fullName>
    </recommendedName>
</protein>
<comment type="caution">
    <text evidence="8">The sequence shown here is derived from an EMBL/GenBank/DDBJ whole genome shotgun (WGS) entry which is preliminary data.</text>
</comment>
<dbReference type="GO" id="GO:0016810">
    <property type="term" value="F:hydrolase activity, acting on carbon-nitrogen (but not peptide) bonds"/>
    <property type="evidence" value="ECO:0007669"/>
    <property type="project" value="InterPro"/>
</dbReference>
<evidence type="ECO:0000256" key="2">
    <source>
        <dbReference type="ARBA" id="ARBA00022723"/>
    </source>
</evidence>
<feature type="chain" id="PRO_5040256608" description="NodB homology domain-containing protein" evidence="6">
    <location>
        <begin position="22"/>
        <end position="269"/>
    </location>
</feature>
<name>A0A9P6R7N0_9FUNG</name>
<dbReference type="Gene3D" id="3.20.20.370">
    <property type="entry name" value="Glycoside hydrolase/deacetylase"/>
    <property type="match status" value="1"/>
</dbReference>
<feature type="domain" description="NodB homology" evidence="7">
    <location>
        <begin position="65"/>
        <end position="253"/>
    </location>
</feature>
<dbReference type="InterPro" id="IPR011330">
    <property type="entry name" value="Glyco_hydro/deAcase_b/a-brl"/>
</dbReference>
<reference evidence="8" key="1">
    <citation type="journal article" date="2020" name="Fungal Divers.">
        <title>Resolving the Mortierellaceae phylogeny through synthesis of multi-gene phylogenetics and phylogenomics.</title>
        <authorList>
            <person name="Vandepol N."/>
            <person name="Liber J."/>
            <person name="Desiro A."/>
            <person name="Na H."/>
            <person name="Kennedy M."/>
            <person name="Barry K."/>
            <person name="Grigoriev I.V."/>
            <person name="Miller A.N."/>
            <person name="O'Donnell K."/>
            <person name="Stajich J.E."/>
            <person name="Bonito G."/>
        </authorList>
    </citation>
    <scope>NUCLEOTIDE SEQUENCE</scope>
    <source>
        <strain evidence="8">REB-010B</strain>
    </source>
</reference>
<evidence type="ECO:0000313" key="8">
    <source>
        <dbReference type="EMBL" id="KAG0311942.1"/>
    </source>
</evidence>